<dbReference type="InterPro" id="IPR015424">
    <property type="entry name" value="PyrdxlP-dep_Trfase"/>
</dbReference>
<keyword evidence="5" id="KW-0055">Arginine biosynthesis</keyword>
<feature type="binding site" evidence="5">
    <location>
        <position position="133"/>
    </location>
    <ligand>
        <name>N(2)-acetyl-L-ornithine</name>
        <dbReference type="ChEBI" id="CHEBI:57805"/>
    </ligand>
</feature>
<dbReference type="CDD" id="cd00610">
    <property type="entry name" value="OAT_like"/>
    <property type="match status" value="1"/>
</dbReference>
<feature type="binding site" evidence="5">
    <location>
        <position position="130"/>
    </location>
    <ligand>
        <name>pyridoxal 5'-phosphate</name>
        <dbReference type="ChEBI" id="CHEBI:597326"/>
    </ligand>
</feature>
<dbReference type="PROSITE" id="PS00600">
    <property type="entry name" value="AA_TRANSFER_CLASS_3"/>
    <property type="match status" value="1"/>
</dbReference>
<dbReference type="SUPFAM" id="SSF53383">
    <property type="entry name" value="PLP-dependent transferases"/>
    <property type="match status" value="1"/>
</dbReference>
<dbReference type="Gene3D" id="3.40.640.10">
    <property type="entry name" value="Type I PLP-dependent aspartate aminotransferase-like (Major domain)"/>
    <property type="match status" value="1"/>
</dbReference>
<evidence type="ECO:0000256" key="4">
    <source>
        <dbReference type="ARBA" id="ARBA00022898"/>
    </source>
</evidence>
<keyword evidence="4 5" id="KW-0663">Pyridoxal phosphate</keyword>
<comment type="miscellaneous">
    <text evidence="5">May also have succinyldiaminopimelate aminotransferase activity, thus carrying out the corresponding step in lysine biosynthesis.</text>
</comment>
<dbReference type="AlphaFoldDB" id="A0A7I8DH28"/>
<dbReference type="PANTHER" id="PTHR11986:SF79">
    <property type="entry name" value="ACETYLORNITHINE AMINOTRANSFERASE, MITOCHONDRIAL"/>
    <property type="match status" value="1"/>
</dbReference>
<evidence type="ECO:0000313" key="7">
    <source>
        <dbReference type="Proteomes" id="UP000593802"/>
    </source>
</evidence>
<dbReference type="NCBIfam" id="NF002325">
    <property type="entry name" value="PRK01278.1"/>
    <property type="match status" value="1"/>
</dbReference>
<dbReference type="RefSeq" id="WP_200758388.1">
    <property type="nucleotide sequence ID" value="NZ_AP023366.1"/>
</dbReference>
<feature type="binding site" evidence="5">
    <location>
        <begin position="97"/>
        <end position="98"/>
    </location>
    <ligand>
        <name>pyridoxal 5'-phosphate</name>
        <dbReference type="ChEBI" id="CHEBI:597326"/>
    </ligand>
</feature>
<dbReference type="HAMAP" id="MF_01107">
    <property type="entry name" value="ArgD_aminotrans_3"/>
    <property type="match status" value="1"/>
</dbReference>
<keyword evidence="2 5" id="KW-0028">Amino-acid biosynthesis</keyword>
<protein>
    <recommendedName>
        <fullName evidence="5">Acetylornithine aminotransferase</fullName>
        <shortName evidence="5">ACOAT</shortName>
        <ecNumber evidence="5">2.6.1.11</ecNumber>
    </recommendedName>
</protein>
<evidence type="ECO:0000256" key="1">
    <source>
        <dbReference type="ARBA" id="ARBA00022576"/>
    </source>
</evidence>
<dbReference type="GO" id="GO:0003992">
    <property type="term" value="F:N2-acetyl-L-ornithine:2-oxoglutarate 5-aminotransferase activity"/>
    <property type="evidence" value="ECO:0007669"/>
    <property type="project" value="UniProtKB-UniRule"/>
</dbReference>
<proteinExistence type="inferred from homology"/>
<dbReference type="GO" id="GO:0030170">
    <property type="term" value="F:pyridoxal phosphate binding"/>
    <property type="evidence" value="ECO:0007669"/>
    <property type="project" value="InterPro"/>
</dbReference>
<name>A0A7I8DH28_9BACL</name>
<dbReference type="Gene3D" id="3.90.1150.10">
    <property type="entry name" value="Aspartate Aminotransferase, domain 1"/>
    <property type="match status" value="1"/>
</dbReference>
<dbReference type="InterPro" id="IPR015422">
    <property type="entry name" value="PyrdxlP-dep_Trfase_small"/>
</dbReference>
<comment type="similarity">
    <text evidence="5">Belongs to the class-III pyridoxal-phosphate-dependent aminotransferase family. ArgD subfamily.</text>
</comment>
<evidence type="ECO:0000256" key="2">
    <source>
        <dbReference type="ARBA" id="ARBA00022605"/>
    </source>
</evidence>
<evidence type="ECO:0000256" key="5">
    <source>
        <dbReference type="HAMAP-Rule" id="MF_01107"/>
    </source>
</evidence>
<evidence type="ECO:0000313" key="6">
    <source>
        <dbReference type="EMBL" id="BCJ87900.1"/>
    </source>
</evidence>
<dbReference type="Pfam" id="PF00202">
    <property type="entry name" value="Aminotran_3"/>
    <property type="match status" value="1"/>
</dbReference>
<dbReference type="Proteomes" id="UP000593802">
    <property type="component" value="Chromosome"/>
</dbReference>
<evidence type="ECO:0000256" key="3">
    <source>
        <dbReference type="ARBA" id="ARBA00022679"/>
    </source>
</evidence>
<dbReference type="KEGG" id="eff:skT53_28850"/>
<dbReference type="EC" id="2.6.1.11" evidence="5"/>
<feature type="binding site" evidence="5">
    <location>
        <begin position="215"/>
        <end position="218"/>
    </location>
    <ligand>
        <name>pyridoxal 5'-phosphate</name>
        <dbReference type="ChEBI" id="CHEBI:597326"/>
    </ligand>
</feature>
<dbReference type="PANTHER" id="PTHR11986">
    <property type="entry name" value="AMINOTRANSFERASE CLASS III"/>
    <property type="match status" value="1"/>
</dbReference>
<dbReference type="InterPro" id="IPR005814">
    <property type="entry name" value="Aminotrans_3"/>
</dbReference>
<dbReference type="GO" id="GO:0042802">
    <property type="term" value="F:identical protein binding"/>
    <property type="evidence" value="ECO:0007669"/>
    <property type="project" value="TreeGrafter"/>
</dbReference>
<keyword evidence="1 5" id="KW-0032">Aminotransferase</keyword>
<sequence>MSENHVMQTYGRWPIEAARGEGVWLYDTGGKKYLDFTAGIAVTALGHAHPVVAKAISEQATQLLHCSNLFHIPSQIELANKLVELSCCDKVFFSNSGAEAIEGAIKMARRYASQTYGREKYEIITFEHSFHGRTMGALSATCQPKYQEGFGPLVPGFLYAKSGDLDSVQSLISHKTCAVLLEPVQGEGGVRPFTAEFLQAVRELCDRHRALLIFDEVQTGVGRTGTFFAYEQFGVEPDIVALAKGLANGVPIGAVLAKQKIADVMVPGTHASTFGGNPLATTAALATVGTLLEQHIMQHVQEMGHYLMEKLQTLVTKYPMAKEVRGLGLLVGLELDRPAADIVKACLEKGLLLTVAGGSALRFTPALIVEKEHIDQAVSILESVLAESTASV</sequence>
<keyword evidence="3 5" id="KW-0808">Transferase</keyword>
<dbReference type="InterPro" id="IPR015421">
    <property type="entry name" value="PyrdxlP-dep_Trfase_major"/>
</dbReference>
<reference evidence="6 7" key="1">
    <citation type="submission" date="2020-08" db="EMBL/GenBank/DDBJ databases">
        <title>Complete Genome Sequence of Effusibacillus dendaii Strain skT53, Isolated from Farmland soil.</title>
        <authorList>
            <person name="Konishi T."/>
            <person name="Kawasaki H."/>
        </authorList>
    </citation>
    <scope>NUCLEOTIDE SEQUENCE [LARGE SCALE GENOMIC DNA]</scope>
    <source>
        <strain evidence="7">skT53</strain>
    </source>
</reference>
<dbReference type="NCBIfam" id="TIGR00707">
    <property type="entry name" value="argD"/>
    <property type="match status" value="1"/>
</dbReference>
<dbReference type="InterPro" id="IPR004636">
    <property type="entry name" value="AcOrn/SuccOrn_fam"/>
</dbReference>
<dbReference type="FunFam" id="3.40.640.10:FF:000004">
    <property type="entry name" value="Acetylornithine aminotransferase"/>
    <property type="match status" value="1"/>
</dbReference>
<dbReference type="UniPathway" id="UPA00068">
    <property type="reaction ID" value="UER00109"/>
</dbReference>
<gene>
    <name evidence="6" type="primary">argD_1</name>
    <name evidence="5" type="synonym">argD</name>
    <name evidence="6" type="ORF">skT53_28850</name>
</gene>
<comment type="catalytic activity">
    <reaction evidence="5">
        <text>N(2)-acetyl-L-ornithine + 2-oxoglutarate = N-acetyl-L-glutamate 5-semialdehyde + L-glutamate</text>
        <dbReference type="Rhea" id="RHEA:18049"/>
        <dbReference type="ChEBI" id="CHEBI:16810"/>
        <dbReference type="ChEBI" id="CHEBI:29123"/>
        <dbReference type="ChEBI" id="CHEBI:29985"/>
        <dbReference type="ChEBI" id="CHEBI:57805"/>
        <dbReference type="EC" id="2.6.1.11"/>
    </reaction>
</comment>
<keyword evidence="5" id="KW-0963">Cytoplasm</keyword>
<dbReference type="InterPro" id="IPR050103">
    <property type="entry name" value="Class-III_PLP-dep_AT"/>
</dbReference>
<organism evidence="6 7">
    <name type="scientific">Effusibacillus dendaii</name>
    <dbReference type="NCBI Taxonomy" id="2743772"/>
    <lineage>
        <taxon>Bacteria</taxon>
        <taxon>Bacillati</taxon>
        <taxon>Bacillota</taxon>
        <taxon>Bacilli</taxon>
        <taxon>Bacillales</taxon>
        <taxon>Alicyclobacillaceae</taxon>
        <taxon>Effusibacillus</taxon>
    </lineage>
</organism>
<comment type="subcellular location">
    <subcellularLocation>
        <location evidence="5">Cytoplasm</location>
    </subcellularLocation>
</comment>
<accession>A0A7I8DH28</accession>
<feature type="binding site" evidence="5">
    <location>
        <position position="272"/>
    </location>
    <ligand>
        <name>N(2)-acetyl-L-ornithine</name>
        <dbReference type="ChEBI" id="CHEBI:57805"/>
    </ligand>
</feature>
<feature type="modified residue" description="N6-(pyridoxal phosphate)lysine" evidence="5">
    <location>
        <position position="244"/>
    </location>
</feature>
<keyword evidence="7" id="KW-1185">Reference proteome</keyword>
<feature type="binding site" evidence="5">
    <location>
        <position position="273"/>
    </location>
    <ligand>
        <name>pyridoxal 5'-phosphate</name>
        <dbReference type="ChEBI" id="CHEBI:597326"/>
    </ligand>
</feature>
<dbReference type="GO" id="GO:0006526">
    <property type="term" value="P:L-arginine biosynthetic process"/>
    <property type="evidence" value="ECO:0007669"/>
    <property type="project" value="UniProtKB-UniRule"/>
</dbReference>
<dbReference type="GO" id="GO:0005737">
    <property type="term" value="C:cytoplasm"/>
    <property type="evidence" value="ECO:0007669"/>
    <property type="project" value="UniProtKB-SubCell"/>
</dbReference>
<comment type="cofactor">
    <cofactor evidence="5">
        <name>pyridoxal 5'-phosphate</name>
        <dbReference type="ChEBI" id="CHEBI:597326"/>
    </cofactor>
    <text evidence="5">Binds 1 pyridoxal phosphate per subunit.</text>
</comment>
<dbReference type="InterPro" id="IPR049704">
    <property type="entry name" value="Aminotrans_3_PPA_site"/>
</dbReference>
<dbReference type="PIRSF" id="PIRSF000521">
    <property type="entry name" value="Transaminase_4ab_Lys_Orn"/>
    <property type="match status" value="1"/>
</dbReference>
<dbReference type="EMBL" id="AP023366">
    <property type="protein sequence ID" value="BCJ87900.1"/>
    <property type="molecule type" value="Genomic_DNA"/>
</dbReference>
<comment type="pathway">
    <text evidence="5">Amino-acid biosynthesis; L-arginine biosynthesis; N(2)-acetyl-L-ornithine from L-glutamate: step 4/4.</text>
</comment>
<comment type="subunit">
    <text evidence="5">Homodimer.</text>
</comment>